<evidence type="ECO:0000256" key="1">
    <source>
        <dbReference type="SAM" id="MobiDB-lite"/>
    </source>
</evidence>
<feature type="compositionally biased region" description="Basic residues" evidence="1">
    <location>
        <begin position="1"/>
        <end position="11"/>
    </location>
</feature>
<evidence type="ECO:0000313" key="2">
    <source>
        <dbReference type="EMBL" id="TNN26899.1"/>
    </source>
</evidence>
<evidence type="ECO:0000313" key="3">
    <source>
        <dbReference type="Proteomes" id="UP000314294"/>
    </source>
</evidence>
<organism evidence="2 3">
    <name type="scientific">Liparis tanakae</name>
    <name type="common">Tanaka's snailfish</name>
    <dbReference type="NCBI Taxonomy" id="230148"/>
    <lineage>
        <taxon>Eukaryota</taxon>
        <taxon>Metazoa</taxon>
        <taxon>Chordata</taxon>
        <taxon>Craniata</taxon>
        <taxon>Vertebrata</taxon>
        <taxon>Euteleostomi</taxon>
        <taxon>Actinopterygii</taxon>
        <taxon>Neopterygii</taxon>
        <taxon>Teleostei</taxon>
        <taxon>Neoteleostei</taxon>
        <taxon>Acanthomorphata</taxon>
        <taxon>Eupercaria</taxon>
        <taxon>Perciformes</taxon>
        <taxon>Cottioidei</taxon>
        <taxon>Cottales</taxon>
        <taxon>Liparidae</taxon>
        <taxon>Liparis</taxon>
    </lineage>
</organism>
<dbReference type="EMBL" id="SRLO01009293">
    <property type="protein sequence ID" value="TNN26899.1"/>
    <property type="molecule type" value="Genomic_DNA"/>
</dbReference>
<comment type="caution">
    <text evidence="2">The sequence shown here is derived from an EMBL/GenBank/DDBJ whole genome shotgun (WGS) entry which is preliminary data.</text>
</comment>
<name>A0A4Z2EDG3_9TELE</name>
<keyword evidence="3" id="KW-1185">Reference proteome</keyword>
<dbReference type="Proteomes" id="UP000314294">
    <property type="component" value="Unassembled WGS sequence"/>
</dbReference>
<protein>
    <submittedName>
        <fullName evidence="2">Uncharacterized protein</fullName>
    </submittedName>
</protein>
<feature type="region of interest" description="Disordered" evidence="1">
    <location>
        <begin position="1"/>
        <end position="20"/>
    </location>
</feature>
<sequence>MTTTKKDRKRERPTPNAVGGKITSLWSRECCRGSVPPPGSTDVLRSPSGLRALGWSKEKVTCTPPPSTTGSRIAQP</sequence>
<reference evidence="2 3" key="1">
    <citation type="submission" date="2019-03" db="EMBL/GenBank/DDBJ databases">
        <title>First draft genome of Liparis tanakae, snailfish: a comprehensive survey of snailfish specific genes.</title>
        <authorList>
            <person name="Kim W."/>
            <person name="Song I."/>
            <person name="Jeong J.-H."/>
            <person name="Kim D."/>
            <person name="Kim S."/>
            <person name="Ryu S."/>
            <person name="Song J.Y."/>
            <person name="Lee S.K."/>
        </authorList>
    </citation>
    <scope>NUCLEOTIDE SEQUENCE [LARGE SCALE GENOMIC DNA]</scope>
    <source>
        <tissue evidence="2">Muscle</tissue>
    </source>
</reference>
<dbReference type="AlphaFoldDB" id="A0A4Z2EDG3"/>
<accession>A0A4Z2EDG3</accession>
<proteinExistence type="predicted"/>
<feature type="region of interest" description="Disordered" evidence="1">
    <location>
        <begin position="55"/>
        <end position="76"/>
    </location>
</feature>
<gene>
    <name evidence="2" type="ORF">EYF80_062959</name>
</gene>